<dbReference type="RefSeq" id="WP_342775552.1">
    <property type="nucleotide sequence ID" value="NZ_VFRA01000001.1"/>
</dbReference>
<evidence type="ECO:0000313" key="4">
    <source>
        <dbReference type="Proteomes" id="UP000316560"/>
    </source>
</evidence>
<comment type="caution">
    <text evidence="3">The sequence shown here is derived from an EMBL/GenBank/DDBJ whole genome shotgun (WGS) entry which is preliminary data.</text>
</comment>
<dbReference type="AlphaFoldDB" id="A0A8H2K9D9"/>
<dbReference type="EMBL" id="VFRA01000001">
    <property type="protein sequence ID" value="TQO20522.1"/>
    <property type="molecule type" value="Genomic_DNA"/>
</dbReference>
<protein>
    <recommendedName>
        <fullName evidence="2">YobI-like P-loop NTPase domain-containing protein</fullName>
    </recommendedName>
</protein>
<keyword evidence="1" id="KW-1133">Transmembrane helix</keyword>
<evidence type="ECO:0000259" key="2">
    <source>
        <dbReference type="Pfam" id="PF20693"/>
    </source>
</evidence>
<dbReference type="Pfam" id="PF20693">
    <property type="entry name" value="YobI-ATPase"/>
    <property type="match status" value="1"/>
</dbReference>
<gene>
    <name evidence="3" type="ORF">FB472_2156</name>
</gene>
<keyword evidence="1" id="KW-0812">Transmembrane</keyword>
<reference evidence="3 4" key="1">
    <citation type="submission" date="2019-06" db="EMBL/GenBank/DDBJ databases">
        <title>Sequencing the genomes of 1000 actinobacteria strains.</title>
        <authorList>
            <person name="Klenk H.-P."/>
        </authorList>
    </citation>
    <scope>NUCLEOTIDE SEQUENCE [LARGE SCALE GENOMIC DNA]</scope>
    <source>
        <strain evidence="3 4">DSM 21947</strain>
    </source>
</reference>
<feature type="transmembrane region" description="Helical" evidence="1">
    <location>
        <begin position="169"/>
        <end position="187"/>
    </location>
</feature>
<name>A0A8H2K9D9_9MICO</name>
<evidence type="ECO:0000256" key="1">
    <source>
        <dbReference type="SAM" id="Phobius"/>
    </source>
</evidence>
<organism evidence="3 4">
    <name type="scientific">Rhodoglobus vestalii</name>
    <dbReference type="NCBI Taxonomy" id="193384"/>
    <lineage>
        <taxon>Bacteria</taxon>
        <taxon>Bacillati</taxon>
        <taxon>Actinomycetota</taxon>
        <taxon>Actinomycetes</taxon>
        <taxon>Micrococcales</taxon>
        <taxon>Microbacteriaceae</taxon>
        <taxon>Rhodoglobus</taxon>
    </lineage>
</organism>
<proteinExistence type="predicted"/>
<sequence length="1254" mass="137828">MISTVREYSGRRLRSVFNSARARAKTLAERARTAAEPKRALLEVRSLRPRFLHAAHGLYVEILLNELAKKNPARNIALSGAYGSGKSSVLLEVRRRWKKFGVVEIALATIENDTSSFTASRDSLSSNSMSLVTEALQKEIVKRLLYSAKPAKLSRSQLNRIRGLNISRAIGLAVLGGLVIGSLAWLYELPAPFSQWVENWSGTAFPWVPMNIQEPAGRILDGALVAGALLLAQWGFSHARIREVAVGEFKLTGSDPVQNYFDQYLDEIVYFFSRTKTSLVIFEDLDRFGDKGIFIALRELNVLLNNSAAVDKPVTFIYAIRDSIFTPKVRVLGPEGVAAASTDRAKFFDLIVPVVPFVSTEVSGGLLSDELNSLVKDEQPAGELVSLAGRYFPDMRVILSIRNEYDLYLDRLVRNGAVDLDHNHLFAVLLFKHAYPEQFELIQFGTSALDALVNSMDTCVTQRLRGLDFEITNQENELASEAGLETRSKEAGARLLALIGLFAGNGRGDLTQLDLGGVVSEPSRASTPDFWRELDADPTGDLGIAWSSGRTFSIRRSDLNVALAQYLPAESWITQASHANRTQLERLRSARWDLQHASFIERLTDGRYQGAGIDDKKHTIEVDFLASARNILGEGFALELALSGYLDGNFALYTSVYQGSLVSSAAQSYRIQFVSRRRSSPLTTLSAADIREIRTKVGDRFLEEPSVLNISIFDDLLERGALDKTIDLLARQEIEGSREFVLTYLAGGKHKLALLRKIAPNANWILTLIADDLRASNQRKLEFLGEALCAMAFELNYELSPDVERLIRELAHDSLKRIGPVLGGGAARGVARLLSHVHAQVPDLTALSADARNAIGGIGAYVMSRRNLASLAQAKGNIGLDSIGRQSPHALRQVLKRLSEYLKVLDSTGEETLSIDRGEDPLDLIISISDFGPRAVEEVLRRANKAAVIQHLPEASDDIGEELRSAFPSLAQTSSFVPTASNVLTYFDVVGQVDEALSGYLIAHPVLDGVVNADDEHGVRLIQALLSSSLALPTLASVIISVSLDGKLDARKFRVERPELIKALLDQAVFTDDIVTFTAMGRWPWEVREAAYAHTKVWADLVSQLQFSSGDIEQLLSSRKIAAERKIALLREPALVANITTPVGANAALKVSIERCLLLSATQLDALVAAGASDRAIIEYLGTNGDQIDDDEVVALIGRLSQEWSVLARHSSSWRIYKRSKALDSLLKRLIDLGLVSKVSWAKGDRVRVTMRSS</sequence>
<accession>A0A8H2K9D9</accession>
<feature type="domain" description="YobI-like P-loop NTPase" evidence="2">
    <location>
        <begin position="59"/>
        <end position="449"/>
    </location>
</feature>
<keyword evidence="1" id="KW-0472">Membrane</keyword>
<dbReference type="Proteomes" id="UP000316560">
    <property type="component" value="Unassembled WGS sequence"/>
</dbReference>
<keyword evidence="4" id="KW-1185">Reference proteome</keyword>
<dbReference type="InterPro" id="IPR048428">
    <property type="entry name" value="YobI-NTPase"/>
</dbReference>
<evidence type="ECO:0000313" key="3">
    <source>
        <dbReference type="EMBL" id="TQO20522.1"/>
    </source>
</evidence>